<proteinExistence type="predicted"/>
<evidence type="ECO:0000313" key="1">
    <source>
        <dbReference type="EMBL" id="KAG6646092.1"/>
    </source>
</evidence>
<comment type="caution">
    <text evidence="1">The sequence shown here is derived from an EMBL/GenBank/DDBJ whole genome shotgun (WGS) entry which is preliminary data.</text>
</comment>
<gene>
    <name evidence="1" type="ORF">CIPAW_08G169500</name>
</gene>
<dbReference type="Proteomes" id="UP000811609">
    <property type="component" value="Chromosome 8"/>
</dbReference>
<organism evidence="1 2">
    <name type="scientific">Carya illinoinensis</name>
    <name type="common">Pecan</name>
    <dbReference type="NCBI Taxonomy" id="32201"/>
    <lineage>
        <taxon>Eukaryota</taxon>
        <taxon>Viridiplantae</taxon>
        <taxon>Streptophyta</taxon>
        <taxon>Embryophyta</taxon>
        <taxon>Tracheophyta</taxon>
        <taxon>Spermatophyta</taxon>
        <taxon>Magnoliopsida</taxon>
        <taxon>eudicotyledons</taxon>
        <taxon>Gunneridae</taxon>
        <taxon>Pentapetalae</taxon>
        <taxon>rosids</taxon>
        <taxon>fabids</taxon>
        <taxon>Fagales</taxon>
        <taxon>Juglandaceae</taxon>
        <taxon>Carya</taxon>
    </lineage>
</organism>
<evidence type="ECO:0000313" key="2">
    <source>
        <dbReference type="Proteomes" id="UP000811609"/>
    </source>
</evidence>
<keyword evidence="2" id="KW-1185">Reference proteome</keyword>
<protein>
    <submittedName>
        <fullName evidence="1">Uncharacterized protein</fullName>
    </submittedName>
</protein>
<reference evidence="1" key="1">
    <citation type="submission" date="2020-12" db="EMBL/GenBank/DDBJ databases">
        <title>WGS assembly of Carya illinoinensis cv. Pawnee.</title>
        <authorList>
            <person name="Platts A."/>
            <person name="Shu S."/>
            <person name="Wright S."/>
            <person name="Barry K."/>
            <person name="Edger P."/>
            <person name="Pires J.C."/>
            <person name="Schmutz J."/>
        </authorList>
    </citation>
    <scope>NUCLEOTIDE SEQUENCE</scope>
    <source>
        <tissue evidence="1">Leaf</tissue>
    </source>
</reference>
<sequence length="32" mass="3766">MIGFSVMMFIASEFPTCFMGWNHSMCLYWPSN</sequence>
<dbReference type="AlphaFoldDB" id="A0A8T1PZB1"/>
<dbReference type="EMBL" id="CM031816">
    <property type="protein sequence ID" value="KAG6646092.1"/>
    <property type="molecule type" value="Genomic_DNA"/>
</dbReference>
<name>A0A8T1PZB1_CARIL</name>
<accession>A0A8T1PZB1</accession>